<evidence type="ECO:0000256" key="1">
    <source>
        <dbReference type="ARBA" id="ARBA00022694"/>
    </source>
</evidence>
<keyword evidence="2" id="KW-0540">Nuclease</keyword>
<dbReference type="InterPro" id="IPR020568">
    <property type="entry name" value="Ribosomal_Su5_D2-typ_SF"/>
</dbReference>
<dbReference type="InterPro" id="IPR014721">
    <property type="entry name" value="Ribsml_uS5_D2-typ_fold_subgr"/>
</dbReference>
<keyword evidence="8" id="KW-1185">Reference proteome</keyword>
<reference evidence="7 8" key="1">
    <citation type="journal article" date="2008" name="Int. J. Syst. Evol. Microbiol.">
        <title>Description of Roseateles aquatilis sp. nov. and Roseateles terrae sp. nov., in the class Betaproteobacteria, and emended description of the genus Roseateles.</title>
        <authorList>
            <person name="Gomila M."/>
            <person name="Bowien B."/>
            <person name="Falsen E."/>
            <person name="Moore E.R."/>
            <person name="Lalucat J."/>
        </authorList>
    </citation>
    <scope>NUCLEOTIDE SEQUENCE [LARGE SCALE GENOMIC DNA]</scope>
    <source>
        <strain evidence="7 8">CCUG 48205</strain>
    </source>
</reference>
<evidence type="ECO:0000256" key="3">
    <source>
        <dbReference type="ARBA" id="ARBA00022759"/>
    </source>
</evidence>
<keyword evidence="1" id="KW-0819">tRNA processing</keyword>
<proteinExistence type="predicted"/>
<evidence type="ECO:0000256" key="5">
    <source>
        <dbReference type="ARBA" id="ARBA00022884"/>
    </source>
</evidence>
<dbReference type="SUPFAM" id="SSF54211">
    <property type="entry name" value="Ribosomal protein S5 domain 2-like"/>
    <property type="match status" value="1"/>
</dbReference>
<dbReference type="GO" id="GO:0000049">
    <property type="term" value="F:tRNA binding"/>
    <property type="evidence" value="ECO:0007669"/>
    <property type="project" value="InterPro"/>
</dbReference>
<dbReference type="EMBL" id="NIOF01000007">
    <property type="protein sequence ID" value="OWQ88636.1"/>
    <property type="molecule type" value="Genomic_DNA"/>
</dbReference>
<keyword evidence="5" id="KW-0694">RNA-binding</keyword>
<feature type="region of interest" description="Disordered" evidence="6">
    <location>
        <begin position="1"/>
        <end position="92"/>
    </location>
</feature>
<evidence type="ECO:0000313" key="7">
    <source>
        <dbReference type="EMBL" id="OWQ88636.1"/>
    </source>
</evidence>
<feature type="compositionally biased region" description="Pro residues" evidence="6">
    <location>
        <begin position="82"/>
        <end position="92"/>
    </location>
</feature>
<evidence type="ECO:0000256" key="6">
    <source>
        <dbReference type="SAM" id="MobiDB-lite"/>
    </source>
</evidence>
<protein>
    <submittedName>
        <fullName evidence="7">Uncharacterized protein</fullName>
    </submittedName>
</protein>
<keyword evidence="3" id="KW-0255">Endonuclease</keyword>
<evidence type="ECO:0000313" key="8">
    <source>
        <dbReference type="Proteomes" id="UP000197468"/>
    </source>
</evidence>
<sequence length="179" mass="19371">MRSADFERVLGTPSRARSAHFAVHHLAASPSLPKRRPSTGQGDLSTGDAPIHPQAVDESRDPTDAAAPSAASSIPDDRPMSPVRPPDDPLPAAPQGAWLGYVVPKRHAKRAVTRVLLKRQIRAVFGDLPELPPGLWVVRLRMPFDRKQFPSASSDALREAARAELLHLTRKLARAPAAS</sequence>
<dbReference type="Pfam" id="PF00825">
    <property type="entry name" value="Ribonuclease_P"/>
    <property type="match status" value="1"/>
</dbReference>
<gene>
    <name evidence="7" type="ORF">CDN99_17155</name>
</gene>
<evidence type="ECO:0000256" key="4">
    <source>
        <dbReference type="ARBA" id="ARBA00022801"/>
    </source>
</evidence>
<dbReference type="GO" id="GO:0008033">
    <property type="term" value="P:tRNA processing"/>
    <property type="evidence" value="ECO:0007669"/>
    <property type="project" value="UniProtKB-KW"/>
</dbReference>
<name>A0A246J7X6_9BURK</name>
<dbReference type="OrthoDB" id="398329at2"/>
<dbReference type="Proteomes" id="UP000197468">
    <property type="component" value="Unassembled WGS sequence"/>
</dbReference>
<dbReference type="Gene3D" id="3.30.230.10">
    <property type="match status" value="1"/>
</dbReference>
<organism evidence="7 8">
    <name type="scientific">Roseateles aquatilis</name>
    <dbReference type="NCBI Taxonomy" id="431061"/>
    <lineage>
        <taxon>Bacteria</taxon>
        <taxon>Pseudomonadati</taxon>
        <taxon>Pseudomonadota</taxon>
        <taxon>Betaproteobacteria</taxon>
        <taxon>Burkholderiales</taxon>
        <taxon>Sphaerotilaceae</taxon>
        <taxon>Roseateles</taxon>
    </lineage>
</organism>
<comment type="caution">
    <text evidence="7">The sequence shown here is derived from an EMBL/GenBank/DDBJ whole genome shotgun (WGS) entry which is preliminary data.</text>
</comment>
<dbReference type="AlphaFoldDB" id="A0A246J7X6"/>
<evidence type="ECO:0000256" key="2">
    <source>
        <dbReference type="ARBA" id="ARBA00022722"/>
    </source>
</evidence>
<accession>A0A246J7X6</accession>
<feature type="compositionally biased region" description="Low complexity" evidence="6">
    <location>
        <begin position="64"/>
        <end position="74"/>
    </location>
</feature>
<dbReference type="GO" id="GO:0004526">
    <property type="term" value="F:ribonuclease P activity"/>
    <property type="evidence" value="ECO:0007669"/>
    <property type="project" value="InterPro"/>
</dbReference>
<dbReference type="InterPro" id="IPR000100">
    <property type="entry name" value="RNase_P"/>
</dbReference>
<keyword evidence="4" id="KW-0378">Hydrolase</keyword>